<evidence type="ECO:0000313" key="1">
    <source>
        <dbReference type="EMBL" id="WQJ52752.1"/>
    </source>
</evidence>
<protein>
    <submittedName>
        <fullName evidence="1">Uncharacterized protein</fullName>
    </submittedName>
</protein>
<dbReference type="Proteomes" id="UP001349343">
    <property type="component" value="Segment"/>
</dbReference>
<reference evidence="1 2" key="1">
    <citation type="submission" date="2023-11" db="EMBL/GenBank/DDBJ databases">
        <authorList>
            <person name="Cook R."/>
            <person name="Crisci M."/>
            <person name="Pye H."/>
            <person name="Adriaenssens E."/>
            <person name="Santini J."/>
        </authorList>
    </citation>
    <scope>NUCLEOTIDE SEQUENCE [LARGE SCALE GENOMIC DNA]</scope>
    <source>
        <strain evidence="1">Lak_Megaphage_RVC_JS4_GC31</strain>
    </source>
</reference>
<name>A0ABZ0Z3E4_9CAUD</name>
<accession>A0ABZ0Z3E4</accession>
<keyword evidence="2" id="KW-1185">Reference proteome</keyword>
<sequence>MKNILILAMSCNQELFQKQEQMLREELYAKDIIDKKFDNVDFWSYTSSNDGKYHVNLKLHRLEVPTDDSLYGTYEKTIAAFKLLNSLNIEYDYILRTNCSTYINVK</sequence>
<dbReference type="EMBL" id="OR769222">
    <property type="protein sequence ID" value="WQJ52752.1"/>
    <property type="molecule type" value="Genomic_DNA"/>
</dbReference>
<evidence type="ECO:0000313" key="2">
    <source>
        <dbReference type="Proteomes" id="UP001349343"/>
    </source>
</evidence>
<proteinExistence type="predicted"/>
<organism evidence="1 2">
    <name type="scientific">phage Lak_Megaphage_RVC_JS4_GC31</name>
    <dbReference type="NCBI Taxonomy" id="3109228"/>
    <lineage>
        <taxon>Viruses</taxon>
        <taxon>Duplodnaviria</taxon>
        <taxon>Heunggongvirae</taxon>
        <taxon>Uroviricota</taxon>
        <taxon>Caudoviricetes</taxon>
        <taxon>Caudoviricetes code 15 clade</taxon>
    </lineage>
</organism>